<evidence type="ECO:0000256" key="5">
    <source>
        <dbReference type="ARBA" id="ARBA00022989"/>
    </source>
</evidence>
<keyword evidence="4 9" id="KW-0812">Transmembrane</keyword>
<evidence type="ECO:0000259" key="10">
    <source>
        <dbReference type="Pfam" id="PF00060"/>
    </source>
</evidence>
<dbReference type="AlphaFoldDB" id="A0A9Q0MUB8"/>
<feature type="domain" description="Ionotropic glutamate receptor C-terminal" evidence="10">
    <location>
        <begin position="378"/>
        <end position="639"/>
    </location>
</feature>
<feature type="transmembrane region" description="Helical" evidence="9">
    <location>
        <begin position="377"/>
        <end position="396"/>
    </location>
</feature>
<comment type="subcellular location">
    <subcellularLocation>
        <location evidence="1">Cell membrane</location>
        <topology evidence="1">Multi-pass membrane protein</topology>
    </subcellularLocation>
</comment>
<dbReference type="OrthoDB" id="8182981at2759"/>
<name>A0A9Q0MUB8_9DIPT</name>
<organism evidence="11 12">
    <name type="scientific">Pseudolycoriella hygida</name>
    <dbReference type="NCBI Taxonomy" id="35572"/>
    <lineage>
        <taxon>Eukaryota</taxon>
        <taxon>Metazoa</taxon>
        <taxon>Ecdysozoa</taxon>
        <taxon>Arthropoda</taxon>
        <taxon>Hexapoda</taxon>
        <taxon>Insecta</taxon>
        <taxon>Pterygota</taxon>
        <taxon>Neoptera</taxon>
        <taxon>Endopterygota</taxon>
        <taxon>Diptera</taxon>
        <taxon>Nematocera</taxon>
        <taxon>Sciaroidea</taxon>
        <taxon>Sciaridae</taxon>
        <taxon>Pseudolycoriella</taxon>
    </lineage>
</organism>
<evidence type="ECO:0000256" key="2">
    <source>
        <dbReference type="ARBA" id="ARBA00008685"/>
    </source>
</evidence>
<protein>
    <recommendedName>
        <fullName evidence="10">Ionotropic glutamate receptor C-terminal domain-containing protein</fullName>
    </recommendedName>
</protein>
<dbReference type="PANTHER" id="PTHR42643">
    <property type="entry name" value="IONOTROPIC RECEPTOR 20A-RELATED"/>
    <property type="match status" value="1"/>
</dbReference>
<proteinExistence type="inferred from homology"/>
<sequence>MPISTNLGLCFESDILLHQQIVPTSMNNEAKTNHNTSEKSLANHLECFCYHTSAQQSGAGNIRWAWYTDLYSEEINMHTACIITDGVYNNEVYLSHLPAVRLNCHKNDFISQVQHGVTIGCAFFIVYEGCALSFLDNFHDIHDWVDQKYEKKVLVVTDTQNVMKTQNVMEFLQHRIVLNDIPLTVVLQPDGSNDFINIWSAYPFDSYFHNYNRLFLSNHSLLHDKEMIPKIIDLNGLIVTGAFMNYPPYASYNRVIPGTGNVELFDSNESLPIHLDGQEHIILLEFCIVYNCTLKARLEYDEELWGEVFENRTGHGLLGALTMRKANVSVAAMYLWCPPYRFTQYSSTIQRAIATHIVPKPLQIPFWKTPFLPLPPYIWLCVISTFLIGALVWFAVSASQNLIRRHIVKRQKTHGLLDTMLTVFKMSLFQSARIKINIDSISNVTIITSILTFALVIGSLYSGGLSYVMTITHYENPIDTLESLIKSKFLWGGTSMEAIKNSDDPTHKTIIKGYVVKPIPELRVLVQQQKIAISVEMLQHGTLSYQSYLDKESSKHYMLMPHPIYWEHTIVMSSKTWPFMEQLNRIIFMQQESGIRYYWEHSAASRTVDYDIQHNLEINGKRSQETEPVKLSVQHILGIVCYFTTLTASEVQVLFCVISWCYNIKSKGITK</sequence>
<comment type="similarity">
    <text evidence="2">Belongs to the glutamate-gated ion channel (TC 1.A.10.1) family.</text>
</comment>
<accession>A0A9Q0MUB8</accession>
<evidence type="ECO:0000256" key="1">
    <source>
        <dbReference type="ARBA" id="ARBA00004651"/>
    </source>
</evidence>
<evidence type="ECO:0000313" key="11">
    <source>
        <dbReference type="EMBL" id="KAJ6637235.1"/>
    </source>
</evidence>
<gene>
    <name evidence="11" type="ORF">Bhyg_09965</name>
</gene>
<feature type="transmembrane region" description="Helical" evidence="9">
    <location>
        <begin position="440"/>
        <end position="461"/>
    </location>
</feature>
<dbReference type="GO" id="GO:0050906">
    <property type="term" value="P:detection of stimulus involved in sensory perception"/>
    <property type="evidence" value="ECO:0007669"/>
    <property type="project" value="UniProtKB-ARBA"/>
</dbReference>
<dbReference type="Pfam" id="PF00060">
    <property type="entry name" value="Lig_chan"/>
    <property type="match status" value="1"/>
</dbReference>
<keyword evidence="8" id="KW-0325">Glycoprotein</keyword>
<evidence type="ECO:0000256" key="3">
    <source>
        <dbReference type="ARBA" id="ARBA00022475"/>
    </source>
</evidence>
<dbReference type="SUPFAM" id="SSF53850">
    <property type="entry name" value="Periplasmic binding protein-like II"/>
    <property type="match status" value="1"/>
</dbReference>
<comment type="caution">
    <text evidence="11">The sequence shown here is derived from an EMBL/GenBank/DDBJ whole genome shotgun (WGS) entry which is preliminary data.</text>
</comment>
<reference evidence="11" key="1">
    <citation type="submission" date="2022-07" db="EMBL/GenBank/DDBJ databases">
        <authorList>
            <person name="Trinca V."/>
            <person name="Uliana J.V.C."/>
            <person name="Torres T.T."/>
            <person name="Ward R.J."/>
            <person name="Monesi N."/>
        </authorList>
    </citation>
    <scope>NUCLEOTIDE SEQUENCE</scope>
    <source>
        <strain evidence="11">HSMRA1968</strain>
        <tissue evidence="11">Whole embryos</tissue>
    </source>
</reference>
<keyword evidence="6 9" id="KW-0472">Membrane</keyword>
<dbReference type="Proteomes" id="UP001151699">
    <property type="component" value="Chromosome X"/>
</dbReference>
<keyword evidence="7" id="KW-0675">Receptor</keyword>
<evidence type="ECO:0000256" key="4">
    <source>
        <dbReference type="ARBA" id="ARBA00022692"/>
    </source>
</evidence>
<dbReference type="InterPro" id="IPR052192">
    <property type="entry name" value="Insect_Ionotropic_Sensory_Rcpt"/>
</dbReference>
<keyword evidence="12" id="KW-1185">Reference proteome</keyword>
<evidence type="ECO:0000256" key="6">
    <source>
        <dbReference type="ARBA" id="ARBA00023136"/>
    </source>
</evidence>
<dbReference type="PANTHER" id="PTHR42643:SF40">
    <property type="entry name" value="IONOTROPIC RECEPTOR 41A-RELATED"/>
    <property type="match status" value="1"/>
</dbReference>
<dbReference type="EMBL" id="WJQU01000003">
    <property type="protein sequence ID" value="KAJ6637235.1"/>
    <property type="molecule type" value="Genomic_DNA"/>
</dbReference>
<keyword evidence="5 9" id="KW-1133">Transmembrane helix</keyword>
<evidence type="ECO:0000256" key="9">
    <source>
        <dbReference type="SAM" id="Phobius"/>
    </source>
</evidence>
<evidence type="ECO:0000256" key="7">
    <source>
        <dbReference type="ARBA" id="ARBA00023170"/>
    </source>
</evidence>
<evidence type="ECO:0000256" key="8">
    <source>
        <dbReference type="ARBA" id="ARBA00023180"/>
    </source>
</evidence>
<keyword evidence="3" id="KW-1003">Cell membrane</keyword>
<dbReference type="GO" id="GO:0005886">
    <property type="term" value="C:plasma membrane"/>
    <property type="evidence" value="ECO:0007669"/>
    <property type="project" value="UniProtKB-SubCell"/>
</dbReference>
<evidence type="ECO:0000313" key="12">
    <source>
        <dbReference type="Proteomes" id="UP001151699"/>
    </source>
</evidence>
<dbReference type="GO" id="GO:0015276">
    <property type="term" value="F:ligand-gated monoatomic ion channel activity"/>
    <property type="evidence" value="ECO:0007669"/>
    <property type="project" value="InterPro"/>
</dbReference>
<dbReference type="InterPro" id="IPR001320">
    <property type="entry name" value="Iontro_rcpt_C"/>
</dbReference>
<dbReference type="Gene3D" id="1.10.287.70">
    <property type="match status" value="1"/>
</dbReference>